<dbReference type="AlphaFoldDB" id="A0A0D2MYT0"/>
<keyword evidence="3" id="KW-0677">Repeat</keyword>
<evidence type="ECO:0000313" key="9">
    <source>
        <dbReference type="Proteomes" id="UP000054270"/>
    </source>
</evidence>
<protein>
    <recommendedName>
        <fullName evidence="6">methylated diphthine methylhydrolase</fullName>
        <ecNumber evidence="6">3.1.1.97</ecNumber>
    </recommendedName>
</protein>
<dbReference type="GO" id="GO:0017183">
    <property type="term" value="P:protein histidyl modification to diphthamide"/>
    <property type="evidence" value="ECO:0007669"/>
    <property type="project" value="TreeGrafter"/>
</dbReference>
<dbReference type="GO" id="GO:0061685">
    <property type="term" value="F:diphthine methylesterase activity"/>
    <property type="evidence" value="ECO:0007669"/>
    <property type="project" value="UniProtKB-EC"/>
</dbReference>
<dbReference type="InterPro" id="IPR036322">
    <property type="entry name" value="WD40_repeat_dom_sf"/>
</dbReference>
<dbReference type="InterPro" id="IPR015943">
    <property type="entry name" value="WD40/YVTN_repeat-like_dom_sf"/>
</dbReference>
<evidence type="ECO:0000313" key="8">
    <source>
        <dbReference type="EMBL" id="KJA29233.1"/>
    </source>
</evidence>
<keyword evidence="2" id="KW-0853">WD repeat</keyword>
<name>A0A0D2MYT0_HYPSF</name>
<dbReference type="PANTHER" id="PTHR46042:SF1">
    <property type="entry name" value="DIPHTHINE METHYLTRANSFERASE"/>
    <property type="match status" value="1"/>
</dbReference>
<evidence type="ECO:0000256" key="5">
    <source>
        <dbReference type="ARBA" id="ARBA00038092"/>
    </source>
</evidence>
<evidence type="ECO:0000256" key="6">
    <source>
        <dbReference type="ARBA" id="ARBA00039131"/>
    </source>
</evidence>
<reference evidence="9" key="1">
    <citation type="submission" date="2014-04" db="EMBL/GenBank/DDBJ databases">
        <title>Evolutionary Origins and Diversification of the Mycorrhizal Mutualists.</title>
        <authorList>
            <consortium name="DOE Joint Genome Institute"/>
            <consortium name="Mycorrhizal Genomics Consortium"/>
            <person name="Kohler A."/>
            <person name="Kuo A."/>
            <person name="Nagy L.G."/>
            <person name="Floudas D."/>
            <person name="Copeland A."/>
            <person name="Barry K.W."/>
            <person name="Cichocki N."/>
            <person name="Veneault-Fourrey C."/>
            <person name="LaButti K."/>
            <person name="Lindquist E.A."/>
            <person name="Lipzen A."/>
            <person name="Lundell T."/>
            <person name="Morin E."/>
            <person name="Murat C."/>
            <person name="Riley R."/>
            <person name="Ohm R."/>
            <person name="Sun H."/>
            <person name="Tunlid A."/>
            <person name="Henrissat B."/>
            <person name="Grigoriev I.V."/>
            <person name="Hibbett D.S."/>
            <person name="Martin F."/>
        </authorList>
    </citation>
    <scope>NUCLEOTIDE SEQUENCE [LARGE SCALE GENOMIC DNA]</scope>
    <source>
        <strain evidence="9">FD-334 SS-4</strain>
    </source>
</reference>
<gene>
    <name evidence="8" type="ORF">HYPSUDRAFT_61264</name>
</gene>
<dbReference type="OrthoDB" id="1930760at2759"/>
<evidence type="ECO:0000256" key="7">
    <source>
        <dbReference type="ARBA" id="ARBA00047551"/>
    </source>
</evidence>
<accession>A0A0D2MYT0</accession>
<dbReference type="InterPro" id="IPR001680">
    <property type="entry name" value="WD40_rpt"/>
</dbReference>
<dbReference type="InterPro" id="IPR052415">
    <property type="entry name" value="Diphthine_MTase"/>
</dbReference>
<dbReference type="EC" id="3.1.1.97" evidence="6"/>
<dbReference type="STRING" id="945553.A0A0D2MYT0"/>
<comment type="similarity">
    <text evidence="5">Belongs to the DPH7 family.</text>
</comment>
<evidence type="ECO:0000256" key="2">
    <source>
        <dbReference type="ARBA" id="ARBA00022574"/>
    </source>
</evidence>
<dbReference type="SMART" id="SM00320">
    <property type="entry name" value="WD40"/>
    <property type="match status" value="2"/>
</dbReference>
<comment type="catalytic activity">
    <reaction evidence="7">
        <text>diphthine methyl ester-[translation elongation factor 2] + H2O = diphthine-[translation elongation factor 2] + methanol + H(+)</text>
        <dbReference type="Rhea" id="RHEA:42656"/>
        <dbReference type="Rhea" id="RHEA-COMP:10172"/>
        <dbReference type="Rhea" id="RHEA-COMP:10173"/>
        <dbReference type="ChEBI" id="CHEBI:15377"/>
        <dbReference type="ChEBI" id="CHEBI:15378"/>
        <dbReference type="ChEBI" id="CHEBI:17790"/>
        <dbReference type="ChEBI" id="CHEBI:79005"/>
        <dbReference type="ChEBI" id="CHEBI:82696"/>
        <dbReference type="EC" id="3.1.1.97"/>
    </reaction>
</comment>
<dbReference type="OMA" id="LDMKWLP"/>
<dbReference type="PANTHER" id="PTHR46042">
    <property type="entry name" value="DIPHTHINE METHYLTRANSFERASE"/>
    <property type="match status" value="1"/>
</dbReference>
<dbReference type="Proteomes" id="UP000054270">
    <property type="component" value="Unassembled WGS sequence"/>
</dbReference>
<keyword evidence="9" id="KW-1185">Reference proteome</keyword>
<dbReference type="SUPFAM" id="SSF50978">
    <property type="entry name" value="WD40 repeat-like"/>
    <property type="match status" value="1"/>
</dbReference>
<keyword evidence="4" id="KW-0378">Hydrolase</keyword>
<dbReference type="GO" id="GO:0005737">
    <property type="term" value="C:cytoplasm"/>
    <property type="evidence" value="ECO:0007669"/>
    <property type="project" value="TreeGrafter"/>
</dbReference>
<proteinExistence type="inferred from homology"/>
<evidence type="ECO:0000256" key="4">
    <source>
        <dbReference type="ARBA" id="ARBA00022801"/>
    </source>
</evidence>
<comment type="pathway">
    <text evidence="1">Protein modification; peptidyl-diphthamide biosynthesis.</text>
</comment>
<evidence type="ECO:0000256" key="1">
    <source>
        <dbReference type="ARBA" id="ARBA00005156"/>
    </source>
</evidence>
<dbReference type="Gene3D" id="2.130.10.10">
    <property type="entry name" value="YVTN repeat-like/Quinoprotein amine dehydrogenase"/>
    <property type="match status" value="1"/>
</dbReference>
<sequence length="372" mass="40919">MASFDTDFPADCFEFCPNEQYQDIFVCGTYKLLDQASTSTSENDPNTNLEGASAPQKRIGRCLAFRLAPNTSDGISFEKIHAFNLPAVLDMKWKWCPGSLDAPPTLAIADSEGSITVHEWRESVFAQTDAVRCAPRDTLVLSIDWSNRRAEGPASLVASLSDGRLCILRPTEAGKLAVTDTWHAHDYEPWVAAWNYWDTNIIYSGGDDLKLKAWDVRQGFDSPVFVNKRFDAGVTSIQTHPHVEHLLAVGSYNNTVKLFDTRKLSAPITEVDVGGGAWRVKWHPSKARTHDLLVASMHDGFKVVRFAPTTPDATATAPWGNFLGPAAIISRKDNHESMAYGADWAHGAPRADGTTVVGGCSFYDHKMSVWAA</sequence>
<dbReference type="EMBL" id="KN817519">
    <property type="protein sequence ID" value="KJA29233.1"/>
    <property type="molecule type" value="Genomic_DNA"/>
</dbReference>
<evidence type="ECO:0000256" key="3">
    <source>
        <dbReference type="ARBA" id="ARBA00022737"/>
    </source>
</evidence>
<organism evidence="8 9">
    <name type="scientific">Hypholoma sublateritium (strain FD-334 SS-4)</name>
    <dbReference type="NCBI Taxonomy" id="945553"/>
    <lineage>
        <taxon>Eukaryota</taxon>
        <taxon>Fungi</taxon>
        <taxon>Dikarya</taxon>
        <taxon>Basidiomycota</taxon>
        <taxon>Agaricomycotina</taxon>
        <taxon>Agaricomycetes</taxon>
        <taxon>Agaricomycetidae</taxon>
        <taxon>Agaricales</taxon>
        <taxon>Agaricineae</taxon>
        <taxon>Strophariaceae</taxon>
        <taxon>Hypholoma</taxon>
    </lineage>
</organism>